<dbReference type="Proteomes" id="UP001152607">
    <property type="component" value="Unassembled WGS sequence"/>
</dbReference>
<comment type="caution">
    <text evidence="1">The sequence shown here is derived from an EMBL/GenBank/DDBJ whole genome shotgun (WGS) entry which is preliminary data.</text>
</comment>
<evidence type="ECO:0000313" key="1">
    <source>
        <dbReference type="EMBL" id="CAI6337188.1"/>
    </source>
</evidence>
<keyword evidence="2" id="KW-1185">Reference proteome</keyword>
<dbReference type="EMBL" id="CAOQHR010000007">
    <property type="protein sequence ID" value="CAI6337188.1"/>
    <property type="molecule type" value="Genomic_DNA"/>
</dbReference>
<gene>
    <name evidence="1" type="ORF">PDIGIT_LOCUS10297</name>
</gene>
<reference evidence="1" key="1">
    <citation type="submission" date="2023-01" db="EMBL/GenBank/DDBJ databases">
        <authorList>
            <person name="Van Ghelder C."/>
            <person name="Rancurel C."/>
        </authorList>
    </citation>
    <scope>NUCLEOTIDE SEQUENCE</scope>
    <source>
        <strain evidence="1">CNCM I-4278</strain>
    </source>
</reference>
<accession>A0A9W4XMN3</accession>
<dbReference type="AlphaFoldDB" id="A0A9W4XMN3"/>
<organism evidence="1 2">
    <name type="scientific">Periconia digitata</name>
    <dbReference type="NCBI Taxonomy" id="1303443"/>
    <lineage>
        <taxon>Eukaryota</taxon>
        <taxon>Fungi</taxon>
        <taxon>Dikarya</taxon>
        <taxon>Ascomycota</taxon>
        <taxon>Pezizomycotina</taxon>
        <taxon>Dothideomycetes</taxon>
        <taxon>Pleosporomycetidae</taxon>
        <taxon>Pleosporales</taxon>
        <taxon>Massarineae</taxon>
        <taxon>Periconiaceae</taxon>
        <taxon>Periconia</taxon>
    </lineage>
</organism>
<evidence type="ECO:0000313" key="2">
    <source>
        <dbReference type="Proteomes" id="UP001152607"/>
    </source>
</evidence>
<name>A0A9W4XMN3_9PLEO</name>
<proteinExistence type="predicted"/>
<protein>
    <submittedName>
        <fullName evidence="1">Uncharacterized protein</fullName>
    </submittedName>
</protein>
<sequence>MKPTPLGVDATHVHALTTTPAVLKVLEQHCCIGNQNNSGYQLGRGRVKKTTLAQRSLTLGSCGSRFAVVHSGVGHSSPLHSTRND</sequence>